<evidence type="ECO:0000313" key="4">
    <source>
        <dbReference type="Proteomes" id="UP001203284"/>
    </source>
</evidence>
<accession>A0ABT0DBT2</accession>
<gene>
    <name evidence="3" type="ORF">MWN34_09810</name>
</gene>
<comment type="caution">
    <text evidence="3">The sequence shown here is derived from an EMBL/GenBank/DDBJ whole genome shotgun (WGS) entry which is preliminary data.</text>
</comment>
<dbReference type="PANTHER" id="PTHR11091:SF0">
    <property type="entry name" value="MALATE DEHYDROGENASE"/>
    <property type="match status" value="1"/>
</dbReference>
<dbReference type="EMBL" id="JALKCH010000006">
    <property type="protein sequence ID" value="MCK0197207.1"/>
    <property type="molecule type" value="Genomic_DNA"/>
</dbReference>
<dbReference type="SUPFAM" id="SSF89733">
    <property type="entry name" value="L-sulfolactate dehydrogenase-like"/>
    <property type="match status" value="1"/>
</dbReference>
<evidence type="ECO:0000256" key="2">
    <source>
        <dbReference type="ARBA" id="ARBA00023002"/>
    </source>
</evidence>
<comment type="similarity">
    <text evidence="1">Belongs to the LDH2/MDH2 oxidoreductase family.</text>
</comment>
<keyword evidence="2" id="KW-0560">Oxidoreductase</keyword>
<dbReference type="InterPro" id="IPR043144">
    <property type="entry name" value="Mal/L-sulf/L-lact_DH-like_ah"/>
</dbReference>
<dbReference type="InterPro" id="IPR043143">
    <property type="entry name" value="Mal/L-sulf/L-lact_DH-like_NADP"/>
</dbReference>
<dbReference type="Pfam" id="PF02615">
    <property type="entry name" value="Ldh_2"/>
    <property type="match status" value="1"/>
</dbReference>
<name>A0ABT0DBT2_9HYPH</name>
<dbReference type="PANTHER" id="PTHR11091">
    <property type="entry name" value="OXIDOREDUCTASE-RELATED"/>
    <property type="match status" value="1"/>
</dbReference>
<dbReference type="InterPro" id="IPR036111">
    <property type="entry name" value="Mal/L-sulfo/L-lacto_DH-like_sf"/>
</dbReference>
<reference evidence="3 4" key="1">
    <citation type="submission" date="2022-04" db="EMBL/GenBank/DDBJ databases">
        <authorList>
            <person name="Grouzdev D.S."/>
            <person name="Pantiukh K.S."/>
            <person name="Krutkina M.S."/>
        </authorList>
    </citation>
    <scope>NUCLEOTIDE SEQUENCE [LARGE SCALE GENOMIC DNA]</scope>
    <source>
        <strain evidence="3 4">6x-1</strain>
    </source>
</reference>
<keyword evidence="4" id="KW-1185">Reference proteome</keyword>
<dbReference type="RefSeq" id="WP_247028866.1">
    <property type="nucleotide sequence ID" value="NZ_JALKCH010000006.1"/>
</dbReference>
<dbReference type="Proteomes" id="UP001203284">
    <property type="component" value="Unassembled WGS sequence"/>
</dbReference>
<dbReference type="Gene3D" id="1.10.1530.10">
    <property type="match status" value="1"/>
</dbReference>
<proteinExistence type="inferred from homology"/>
<evidence type="ECO:0000313" key="3">
    <source>
        <dbReference type="EMBL" id="MCK0197207.1"/>
    </source>
</evidence>
<dbReference type="InterPro" id="IPR003767">
    <property type="entry name" value="Malate/L-lactate_DH-like"/>
</dbReference>
<organism evidence="3 4">
    <name type="scientific">Ancylobacter crimeensis</name>
    <dbReference type="NCBI Taxonomy" id="2579147"/>
    <lineage>
        <taxon>Bacteria</taxon>
        <taxon>Pseudomonadati</taxon>
        <taxon>Pseudomonadota</taxon>
        <taxon>Alphaproteobacteria</taxon>
        <taxon>Hyphomicrobiales</taxon>
        <taxon>Xanthobacteraceae</taxon>
        <taxon>Ancylobacter</taxon>
    </lineage>
</organism>
<sequence>MARTDSRPGITLAPEVAQAFATAALEACGARPGMAASLARATVAAEMRGNVNCGFGHLNDYIDALVAGRIRGAAEPVIEATAPGALAVDVQGGLAQHGFDLAVDDLAARAKACGAATLALKGSYTTGELGDYALRLAERGLIAFAATNGPPLLGPEGVPVPVYCTNPMAFAAPGPNGPALLIDQASSASAFVNIRGAAARGENIPAGWAVDKTGAPTQDPAAALEGHLLPFGGARGANIALMVEILAAGLSGANWSLDAPDFLSGSESPGVGLFVLAIAPRGGSEGLAGRIGAHLERLAGLGVHVPGPSKFRAETAAAEKGIVVDRAALEKIAARSGIAVPA</sequence>
<protein>
    <submittedName>
        <fullName evidence="3">Ldh family oxidoreductase</fullName>
    </submittedName>
</protein>
<evidence type="ECO:0000256" key="1">
    <source>
        <dbReference type="ARBA" id="ARBA00006056"/>
    </source>
</evidence>
<dbReference type="Gene3D" id="3.30.1370.60">
    <property type="entry name" value="Hypothetical oxidoreductase yiak, domain 2"/>
    <property type="match status" value="1"/>
</dbReference>